<dbReference type="Pfam" id="PF19707">
    <property type="entry name" value="DUF6204"/>
    <property type="match status" value="1"/>
</dbReference>
<accession>A0A316A7M1</accession>
<gene>
    <name evidence="1" type="ORF">BXY45_114103</name>
</gene>
<evidence type="ECO:0000313" key="2">
    <source>
        <dbReference type="Proteomes" id="UP000245469"/>
    </source>
</evidence>
<reference evidence="1 2" key="1">
    <citation type="submission" date="2018-03" db="EMBL/GenBank/DDBJ databases">
        <title>Genomic Encyclopedia of Archaeal and Bacterial Type Strains, Phase II (KMG-II): from individual species to whole genera.</title>
        <authorList>
            <person name="Goeker M."/>
        </authorList>
    </citation>
    <scope>NUCLEOTIDE SEQUENCE [LARGE SCALE GENOMIC DNA]</scope>
    <source>
        <strain evidence="1 2">DSM 44889</strain>
    </source>
</reference>
<evidence type="ECO:0000313" key="1">
    <source>
        <dbReference type="EMBL" id="PWJ53208.1"/>
    </source>
</evidence>
<comment type="caution">
    <text evidence="1">The sequence shown here is derived from an EMBL/GenBank/DDBJ whole genome shotgun (WGS) entry which is preliminary data.</text>
</comment>
<dbReference type="RefSeq" id="WP_109774812.1">
    <property type="nucleotide sequence ID" value="NZ_QGDQ01000014.1"/>
</dbReference>
<dbReference type="OrthoDB" id="4803789at2"/>
<name>A0A316A7M1_9ACTN</name>
<dbReference type="InterPro" id="IPR045778">
    <property type="entry name" value="DUF6204"/>
</dbReference>
<dbReference type="AlphaFoldDB" id="A0A316A7M1"/>
<dbReference type="Proteomes" id="UP000245469">
    <property type="component" value="Unassembled WGS sequence"/>
</dbReference>
<dbReference type="EMBL" id="QGDQ01000014">
    <property type="protein sequence ID" value="PWJ53208.1"/>
    <property type="molecule type" value="Genomic_DNA"/>
</dbReference>
<sequence>MATRTYRTEVIGQFQRPDDDVRERLLADQSAHDVFSSAFTEDGCWTYGPTLTRFTVRHLLSIEAPSSVEADDDARTEALVRSMALLEENGVSWRGDLTASVTCLDDIKPRR</sequence>
<proteinExistence type="predicted"/>
<keyword evidence="2" id="KW-1185">Reference proteome</keyword>
<organism evidence="1 2">
    <name type="scientific">Quadrisphaera granulorum</name>
    <dbReference type="NCBI Taxonomy" id="317664"/>
    <lineage>
        <taxon>Bacteria</taxon>
        <taxon>Bacillati</taxon>
        <taxon>Actinomycetota</taxon>
        <taxon>Actinomycetes</taxon>
        <taxon>Kineosporiales</taxon>
        <taxon>Kineosporiaceae</taxon>
        <taxon>Quadrisphaera</taxon>
    </lineage>
</organism>
<protein>
    <submittedName>
        <fullName evidence="1">Uncharacterized protein</fullName>
    </submittedName>
</protein>